<accession>A0A484LYJ8</accession>
<feature type="region of interest" description="Disordered" evidence="1">
    <location>
        <begin position="247"/>
        <end position="290"/>
    </location>
</feature>
<feature type="region of interest" description="Disordered" evidence="1">
    <location>
        <begin position="1"/>
        <end position="52"/>
    </location>
</feature>
<dbReference type="Proteomes" id="UP000595140">
    <property type="component" value="Unassembled WGS sequence"/>
</dbReference>
<evidence type="ECO:0000313" key="3">
    <source>
        <dbReference type="Proteomes" id="UP000595140"/>
    </source>
</evidence>
<name>A0A484LYJ8_9ASTE</name>
<feature type="region of interest" description="Disordered" evidence="1">
    <location>
        <begin position="91"/>
        <end position="111"/>
    </location>
</feature>
<evidence type="ECO:0000256" key="1">
    <source>
        <dbReference type="SAM" id="MobiDB-lite"/>
    </source>
</evidence>
<feature type="region of interest" description="Disordered" evidence="1">
    <location>
        <begin position="191"/>
        <end position="217"/>
    </location>
</feature>
<dbReference type="AlphaFoldDB" id="A0A484LYJ8"/>
<reference evidence="2 3" key="1">
    <citation type="submission" date="2018-04" db="EMBL/GenBank/DDBJ databases">
        <authorList>
            <person name="Vogel A."/>
        </authorList>
    </citation>
    <scope>NUCLEOTIDE SEQUENCE [LARGE SCALE GENOMIC DNA]</scope>
</reference>
<organism evidence="2 3">
    <name type="scientific">Cuscuta campestris</name>
    <dbReference type="NCBI Taxonomy" id="132261"/>
    <lineage>
        <taxon>Eukaryota</taxon>
        <taxon>Viridiplantae</taxon>
        <taxon>Streptophyta</taxon>
        <taxon>Embryophyta</taxon>
        <taxon>Tracheophyta</taxon>
        <taxon>Spermatophyta</taxon>
        <taxon>Magnoliopsida</taxon>
        <taxon>eudicotyledons</taxon>
        <taxon>Gunneridae</taxon>
        <taxon>Pentapetalae</taxon>
        <taxon>asterids</taxon>
        <taxon>lamiids</taxon>
        <taxon>Solanales</taxon>
        <taxon>Convolvulaceae</taxon>
        <taxon>Cuscuteae</taxon>
        <taxon>Cuscuta</taxon>
        <taxon>Cuscuta subgen. Grammica</taxon>
        <taxon>Cuscuta sect. Cleistogrammica</taxon>
    </lineage>
</organism>
<protein>
    <submittedName>
        <fullName evidence="2">Uncharacterized protein</fullName>
    </submittedName>
</protein>
<sequence>MMDTSSDDLPSFTQENEELYNNKYNNNQHDDTPPSTAPPPPPTTAAAKTTKLPWNVKGDAYVTPAKPTEEDIANHNYYNNYAQSTRYSATRNLPHLPHSPNPNPAVPGASKLPWNYNKVAYITSAEPTTEKAEEIPKNYYAQSTITKSPPPPHTTAAAAKTRKLPWNYNEYAYITSAEPTAEKEEEIPNYYAQSTRGGGTTTEIRETPPLNLPSYNSNYYRQKETEDDERSAAVAKSNKYYYYKNYFQNKQQPQGMSDNRYGPNKKYFTKTNNYDDPTAANIFDDEDDLP</sequence>
<proteinExistence type="predicted"/>
<keyword evidence="3" id="KW-1185">Reference proteome</keyword>
<evidence type="ECO:0000313" key="2">
    <source>
        <dbReference type="EMBL" id="VFQ81640.1"/>
    </source>
</evidence>
<dbReference type="EMBL" id="OOIL02002240">
    <property type="protein sequence ID" value="VFQ81640.1"/>
    <property type="molecule type" value="Genomic_DNA"/>
</dbReference>
<gene>
    <name evidence="2" type="ORF">CCAM_LOCUS23416</name>
</gene>